<dbReference type="PANTHER" id="PTHR34456">
    <property type="entry name" value="MITOVIRUS RNA-DEPENDENT RNA POLYMERASE"/>
    <property type="match status" value="1"/>
</dbReference>
<gene>
    <name evidence="2" type="ORF">STAS_23137</name>
</gene>
<dbReference type="InterPro" id="IPR043502">
    <property type="entry name" value="DNA/RNA_pol_sf"/>
</dbReference>
<dbReference type="InterPro" id="IPR008686">
    <property type="entry name" value="RNA_pol_mitovir"/>
</dbReference>
<name>A0A5A7QLU2_STRAF</name>
<dbReference type="OrthoDB" id="1050647at2759"/>
<proteinExistence type="predicted"/>
<feature type="region of interest" description="Disordered" evidence="1">
    <location>
        <begin position="481"/>
        <end position="503"/>
    </location>
</feature>
<reference evidence="3" key="1">
    <citation type="journal article" date="2019" name="Curr. Biol.">
        <title>Genome Sequence of Striga asiatica Provides Insight into the Evolution of Plant Parasitism.</title>
        <authorList>
            <person name="Yoshida S."/>
            <person name="Kim S."/>
            <person name="Wafula E.K."/>
            <person name="Tanskanen J."/>
            <person name="Kim Y.M."/>
            <person name="Honaas L."/>
            <person name="Yang Z."/>
            <person name="Spallek T."/>
            <person name="Conn C.E."/>
            <person name="Ichihashi Y."/>
            <person name="Cheong K."/>
            <person name="Cui S."/>
            <person name="Der J.P."/>
            <person name="Gundlach H."/>
            <person name="Jiao Y."/>
            <person name="Hori C."/>
            <person name="Ishida J.K."/>
            <person name="Kasahara H."/>
            <person name="Kiba T."/>
            <person name="Kim M.S."/>
            <person name="Koo N."/>
            <person name="Laohavisit A."/>
            <person name="Lee Y.H."/>
            <person name="Lumba S."/>
            <person name="McCourt P."/>
            <person name="Mortimer J.C."/>
            <person name="Mutuku J.M."/>
            <person name="Nomura T."/>
            <person name="Sasaki-Sekimoto Y."/>
            <person name="Seto Y."/>
            <person name="Wang Y."/>
            <person name="Wakatake T."/>
            <person name="Sakakibara H."/>
            <person name="Demura T."/>
            <person name="Yamaguchi S."/>
            <person name="Yoneyama K."/>
            <person name="Manabe R.I."/>
            <person name="Nelson D.C."/>
            <person name="Schulman A.H."/>
            <person name="Timko M.P."/>
            <person name="dePamphilis C.W."/>
            <person name="Choi D."/>
            <person name="Shirasu K."/>
        </authorList>
    </citation>
    <scope>NUCLEOTIDE SEQUENCE [LARGE SCALE GENOMIC DNA]</scope>
    <source>
        <strain evidence="3">cv. UVA1</strain>
    </source>
</reference>
<evidence type="ECO:0000313" key="3">
    <source>
        <dbReference type="Proteomes" id="UP000325081"/>
    </source>
</evidence>
<sequence>MYYLGVGEPIKVCSTAISLTRTGIPRIIPSFHRKAIRKGDHKVIRLYMSLFSLSKIILQAKKLSVDVIDPIVTPERNRKKYSDTIGEILKLMPRVMRRYVPFMEKVPLHLGLKYMPSWSCRAINRLPKGMSRSSFAALWLEASTYTVQQWRSGWRVGNDASSIPRLVDEYVLYPIAGCLRDRTKEEADILSATLAWYQIDIPSLNGLMKDIRGVRNPDGSYTTLGRISQVCVGDGKRRVFAIGNYIYQRLLHPFHNWLMEILRSIPMDGTFDQSTPLMRLRNVSGAFFEVDLKNATDRWPVSLLFEMVKRLFGNEFVATAVLESLQYHNFEVPWLHSRKEPVAFEVGQPLGLYSSWPLFTLSHHLVVWVAAELCYPGRVFRKYALLGDDIVIADEGVHSEYRRLISGLGVDVSVGKTLESKLGACEFAKQFWRYGFSIRPIPRRVFFDNPSSLRDGDSFYKGPINIKDYNSQKRGLTHQLVNSPNPQSTNFSREMPGGGYKGSRKRVYAVSKRSAVGASVSLWKGRQQGIGRLLNTSVSDNVVSEVDRVGRPARQGLVPRVNMLLLTILALVVRVVVRRSPKKRENNWSCRTLVRRRKKADEVRKKEIKQERLGRCSARDSQGQDKVVLSPIDRNASPRLDKLVISVRSEVPWFLGSKND</sequence>
<dbReference type="PANTHER" id="PTHR34456:SF13">
    <property type="entry name" value="REVERSE TRANSCRIPTASE DOMAIN-CONTAINING PROTEIN"/>
    <property type="match status" value="1"/>
</dbReference>
<dbReference type="Pfam" id="PF05919">
    <property type="entry name" value="Mitovir_RNA_pol"/>
    <property type="match status" value="1"/>
</dbReference>
<organism evidence="2 3">
    <name type="scientific">Striga asiatica</name>
    <name type="common">Asiatic witchweed</name>
    <name type="synonym">Buchnera asiatica</name>
    <dbReference type="NCBI Taxonomy" id="4170"/>
    <lineage>
        <taxon>Eukaryota</taxon>
        <taxon>Viridiplantae</taxon>
        <taxon>Streptophyta</taxon>
        <taxon>Embryophyta</taxon>
        <taxon>Tracheophyta</taxon>
        <taxon>Spermatophyta</taxon>
        <taxon>Magnoliopsida</taxon>
        <taxon>eudicotyledons</taxon>
        <taxon>Gunneridae</taxon>
        <taxon>Pentapetalae</taxon>
        <taxon>asterids</taxon>
        <taxon>lamiids</taxon>
        <taxon>Lamiales</taxon>
        <taxon>Orobanchaceae</taxon>
        <taxon>Buchnereae</taxon>
        <taxon>Striga</taxon>
    </lineage>
</organism>
<evidence type="ECO:0000256" key="1">
    <source>
        <dbReference type="SAM" id="MobiDB-lite"/>
    </source>
</evidence>
<evidence type="ECO:0000313" key="2">
    <source>
        <dbReference type="EMBL" id="GER46134.1"/>
    </source>
</evidence>
<dbReference type="EMBL" id="BKCP01007405">
    <property type="protein sequence ID" value="GER46134.1"/>
    <property type="molecule type" value="Genomic_DNA"/>
</dbReference>
<protein>
    <submittedName>
        <fullName evidence="2">RNA dependent RNA polymerase</fullName>
    </submittedName>
</protein>
<dbReference type="SUPFAM" id="SSF56672">
    <property type="entry name" value="DNA/RNA polymerases"/>
    <property type="match status" value="1"/>
</dbReference>
<dbReference type="AlphaFoldDB" id="A0A5A7QLU2"/>
<accession>A0A5A7QLU2</accession>
<comment type="caution">
    <text evidence="2">The sequence shown here is derived from an EMBL/GenBank/DDBJ whole genome shotgun (WGS) entry which is preliminary data.</text>
</comment>
<dbReference type="Proteomes" id="UP000325081">
    <property type="component" value="Unassembled WGS sequence"/>
</dbReference>
<keyword evidence="3" id="KW-1185">Reference proteome</keyword>
<feature type="compositionally biased region" description="Polar residues" evidence="1">
    <location>
        <begin position="481"/>
        <end position="492"/>
    </location>
</feature>